<gene>
    <name evidence="1" type="ORF">LCGC14_2835670</name>
</gene>
<feature type="non-terminal residue" evidence="1">
    <location>
        <position position="195"/>
    </location>
</feature>
<name>A0A0F9B3S0_9ZZZZ</name>
<organism evidence="1">
    <name type="scientific">marine sediment metagenome</name>
    <dbReference type="NCBI Taxonomy" id="412755"/>
    <lineage>
        <taxon>unclassified sequences</taxon>
        <taxon>metagenomes</taxon>
        <taxon>ecological metagenomes</taxon>
    </lineage>
</organism>
<dbReference type="NCBIfam" id="NF041940">
    <property type="entry name" value="choice_anch_X"/>
    <property type="match status" value="1"/>
</dbReference>
<comment type="caution">
    <text evidence="1">The sequence shown here is derived from an EMBL/GenBank/DDBJ whole genome shotgun (WGS) entry which is preliminary data.</text>
</comment>
<dbReference type="AlphaFoldDB" id="A0A0F9B3S0"/>
<proteinExistence type="predicted"/>
<evidence type="ECO:0000313" key="1">
    <source>
        <dbReference type="EMBL" id="KKK79221.1"/>
    </source>
</evidence>
<dbReference type="EMBL" id="LAZR01054126">
    <property type="protein sequence ID" value="KKK79221.1"/>
    <property type="molecule type" value="Genomic_DNA"/>
</dbReference>
<dbReference type="Pfam" id="PF08757">
    <property type="entry name" value="CotH"/>
    <property type="match status" value="1"/>
</dbReference>
<protein>
    <submittedName>
        <fullName evidence="1">Uncharacterized protein</fullName>
    </submittedName>
</protein>
<accession>A0A0F9B3S0</accession>
<dbReference type="InterPro" id="IPR014867">
    <property type="entry name" value="Spore_coat_CotH_CotH2/3/7"/>
</dbReference>
<reference evidence="1" key="1">
    <citation type="journal article" date="2015" name="Nature">
        <title>Complex archaea that bridge the gap between prokaryotes and eukaryotes.</title>
        <authorList>
            <person name="Spang A."/>
            <person name="Saw J.H."/>
            <person name="Jorgensen S.L."/>
            <person name="Zaremba-Niedzwiedzka K."/>
            <person name="Martijn J."/>
            <person name="Lind A.E."/>
            <person name="van Eijk R."/>
            <person name="Schleper C."/>
            <person name="Guy L."/>
            <person name="Ettema T.J."/>
        </authorList>
    </citation>
    <scope>NUCLEOTIDE SEQUENCE</scope>
</reference>
<sequence length="195" mass="22652">MVQSFYPINGVVLHYRVMYGAEQTLVMRDEGTDGDTTAGDGIYTAVIPAGAYGSGEMVRWYVTTADTLGFQWRAPLFRDPTFSPEYFGTVVVNPTINTALPVFHRFIQYANLAETWTGTRASVFYLDQFYDNVYVRIRGDTAQWWPKKSYKFDFNRGHHFRFDPDQPRVEEINVNTTYTDKSYIRTFLAYDTFRD</sequence>